<organism evidence="4 6">
    <name type="scientific">Nocardia cyriacigeorgica</name>
    <dbReference type="NCBI Taxonomy" id="135487"/>
    <lineage>
        <taxon>Bacteria</taxon>
        <taxon>Bacillati</taxon>
        <taxon>Actinomycetota</taxon>
        <taxon>Actinomycetes</taxon>
        <taxon>Mycobacteriales</taxon>
        <taxon>Nocardiaceae</taxon>
        <taxon>Nocardia</taxon>
    </lineage>
</organism>
<accession>A0A6P1DFH1</accession>
<dbReference type="InterPro" id="IPR018060">
    <property type="entry name" value="HTH_AraC"/>
</dbReference>
<feature type="domain" description="HTH araC/xylS-type" evidence="3">
    <location>
        <begin position="1"/>
        <end position="59"/>
    </location>
</feature>
<dbReference type="Proteomes" id="UP000470876">
    <property type="component" value="Unassembled WGS sequence"/>
</dbReference>
<evidence type="ECO:0000259" key="3">
    <source>
        <dbReference type="PROSITE" id="PS01124"/>
    </source>
</evidence>
<dbReference type="Proteomes" id="UP000468928">
    <property type="component" value="Unassembled WGS sequence"/>
</dbReference>
<dbReference type="AlphaFoldDB" id="A0A6P1DFH1"/>
<dbReference type="RefSeq" id="WP_163824573.1">
    <property type="nucleotide sequence ID" value="NZ_JAAGUX010000007.1"/>
</dbReference>
<dbReference type="SUPFAM" id="SSF46689">
    <property type="entry name" value="Homeodomain-like"/>
    <property type="match status" value="1"/>
</dbReference>
<dbReference type="InterPro" id="IPR009057">
    <property type="entry name" value="Homeodomain-like_sf"/>
</dbReference>
<evidence type="ECO:0000256" key="2">
    <source>
        <dbReference type="ARBA" id="ARBA00023163"/>
    </source>
</evidence>
<dbReference type="Gene3D" id="1.10.10.60">
    <property type="entry name" value="Homeodomain-like"/>
    <property type="match status" value="1"/>
</dbReference>
<evidence type="ECO:0000313" key="6">
    <source>
        <dbReference type="Proteomes" id="UP000468928"/>
    </source>
</evidence>
<evidence type="ECO:0000313" key="4">
    <source>
        <dbReference type="EMBL" id="NEW47333.1"/>
    </source>
</evidence>
<dbReference type="GO" id="GO:0003700">
    <property type="term" value="F:DNA-binding transcription factor activity"/>
    <property type="evidence" value="ECO:0007669"/>
    <property type="project" value="InterPro"/>
</dbReference>
<comment type="caution">
    <text evidence="4">The sequence shown here is derived from an EMBL/GenBank/DDBJ whole genome shotgun (WGS) entry which is preliminary data.</text>
</comment>
<gene>
    <name evidence="4" type="ORF">GV789_23215</name>
    <name evidence="5" type="ORF">GV794_06305</name>
</gene>
<evidence type="ECO:0000313" key="5">
    <source>
        <dbReference type="EMBL" id="NEW55271.1"/>
    </source>
</evidence>
<dbReference type="PROSITE" id="PS01124">
    <property type="entry name" value="HTH_ARAC_FAMILY_2"/>
    <property type="match status" value="1"/>
</dbReference>
<proteinExistence type="predicted"/>
<keyword evidence="1" id="KW-0805">Transcription regulation</keyword>
<dbReference type="EMBL" id="JAAGUX010000007">
    <property type="protein sequence ID" value="NEW55271.1"/>
    <property type="molecule type" value="Genomic_DNA"/>
</dbReference>
<reference evidence="6 7" key="1">
    <citation type="submission" date="2020-01" db="EMBL/GenBank/DDBJ databases">
        <title>Genetics and antimicrobial susceptibilities of Nocardia species isolated from the soil; a comparison with species isolated from humans.</title>
        <authorList>
            <person name="Carrasco G."/>
            <person name="Monzon S."/>
            <person name="Sansegundo M."/>
            <person name="Garcia E."/>
            <person name="Garrido N."/>
            <person name="Medina M.J."/>
            <person name="Villalon P."/>
            <person name="Ramirez-Arocha A.C."/>
            <person name="Jimenez P."/>
            <person name="Cuesta I."/>
            <person name="Valdezate S."/>
        </authorList>
    </citation>
    <scope>NUCLEOTIDE SEQUENCE [LARGE SCALE GENOMIC DNA]</scope>
    <source>
        <strain evidence="4 6">CNM20110639</strain>
        <strain evidence="5 7">CNM20110649</strain>
    </source>
</reference>
<evidence type="ECO:0000313" key="7">
    <source>
        <dbReference type="Proteomes" id="UP000470876"/>
    </source>
</evidence>
<evidence type="ECO:0000256" key="1">
    <source>
        <dbReference type="ARBA" id="ARBA00023015"/>
    </source>
</evidence>
<dbReference type="EMBL" id="JAAGUZ010000080">
    <property type="protein sequence ID" value="NEW47333.1"/>
    <property type="molecule type" value="Genomic_DNA"/>
</dbReference>
<sequence>MAPGTWGLQQRLRHARHLLETTDFPADEVARSAGMGTSASLRHHMRTELGIAPVAYRKTFRRIGSEPQLR</sequence>
<dbReference type="Pfam" id="PF12833">
    <property type="entry name" value="HTH_18"/>
    <property type="match status" value="1"/>
</dbReference>
<dbReference type="GO" id="GO:0043565">
    <property type="term" value="F:sequence-specific DNA binding"/>
    <property type="evidence" value="ECO:0007669"/>
    <property type="project" value="InterPro"/>
</dbReference>
<name>A0A6P1DFH1_9NOCA</name>
<protein>
    <submittedName>
        <fullName evidence="4">Helix-turn-helix domain-containing protein</fullName>
    </submittedName>
</protein>
<keyword evidence="7" id="KW-1185">Reference proteome</keyword>
<keyword evidence="2" id="KW-0804">Transcription</keyword>